<dbReference type="Proteomes" id="UP000294682">
    <property type="component" value="Unassembled WGS sequence"/>
</dbReference>
<reference evidence="2 3" key="1">
    <citation type="submission" date="2019-03" db="EMBL/GenBank/DDBJ databases">
        <title>Genomic Encyclopedia of Type Strains, Phase IV (KMG-IV): sequencing the most valuable type-strain genomes for metagenomic binning, comparative biology and taxonomic classification.</title>
        <authorList>
            <person name="Goeker M."/>
        </authorList>
    </citation>
    <scope>NUCLEOTIDE SEQUENCE [LARGE SCALE GENOMIC DNA]</scope>
    <source>
        <strain evidence="2 3">DSM 100433</strain>
    </source>
</reference>
<accession>A0A9X8UKA7</accession>
<name>A0A9X8UKA7_9FIRM</name>
<dbReference type="InterPro" id="IPR036388">
    <property type="entry name" value="WH-like_DNA-bd_sf"/>
</dbReference>
<dbReference type="GO" id="GO:0003723">
    <property type="term" value="F:RNA binding"/>
    <property type="evidence" value="ECO:0007669"/>
    <property type="project" value="InterPro"/>
</dbReference>
<dbReference type="RefSeq" id="WP_132083932.1">
    <property type="nucleotide sequence ID" value="NZ_SLUK01000002.1"/>
</dbReference>
<protein>
    <submittedName>
        <fullName evidence="2">Response regulator receiver and ANTAR domain protein</fullName>
    </submittedName>
</protein>
<dbReference type="AlphaFoldDB" id="A0A9X8UKA7"/>
<dbReference type="SMART" id="SM01012">
    <property type="entry name" value="ANTAR"/>
    <property type="match status" value="1"/>
</dbReference>
<evidence type="ECO:0000313" key="3">
    <source>
        <dbReference type="Proteomes" id="UP000294682"/>
    </source>
</evidence>
<feature type="domain" description="ANTAR" evidence="1">
    <location>
        <begin position="123"/>
        <end position="184"/>
    </location>
</feature>
<sequence length="189" mass="20799">MDSVLIVSAGGKAQSALVQLLRPSGYAVSASVQSGADARRLLLGGDFDLVLINTPLSDEFGHELAVGAATGTGAGVLLIVRGEQADEVSARVEDCGVFVIPKPVSRQMFYQSLKLVAATRRRMLGLKSENVRLRQKIEEIRLVDRAKCALIRYLGMTEPQAHRYIEKQAMDLRLTRREISERILKTYES</sequence>
<dbReference type="EMBL" id="SLUK01000002">
    <property type="protein sequence ID" value="TCL44496.1"/>
    <property type="molecule type" value="Genomic_DNA"/>
</dbReference>
<dbReference type="InterPro" id="IPR005561">
    <property type="entry name" value="ANTAR"/>
</dbReference>
<gene>
    <name evidence="2" type="ORF">EDD78_102115</name>
</gene>
<organism evidence="2 3">
    <name type="scientific">Harryflintia acetispora</name>
    <dbReference type="NCBI Taxonomy" id="1849041"/>
    <lineage>
        <taxon>Bacteria</taxon>
        <taxon>Bacillati</taxon>
        <taxon>Bacillota</taxon>
        <taxon>Clostridia</taxon>
        <taxon>Eubacteriales</taxon>
        <taxon>Oscillospiraceae</taxon>
        <taxon>Harryflintia</taxon>
    </lineage>
</organism>
<dbReference type="Pfam" id="PF03861">
    <property type="entry name" value="ANTAR"/>
    <property type="match status" value="1"/>
</dbReference>
<evidence type="ECO:0000313" key="2">
    <source>
        <dbReference type="EMBL" id="TCL44496.1"/>
    </source>
</evidence>
<comment type="caution">
    <text evidence="2">The sequence shown here is derived from an EMBL/GenBank/DDBJ whole genome shotgun (WGS) entry which is preliminary data.</text>
</comment>
<dbReference type="PROSITE" id="PS50921">
    <property type="entry name" value="ANTAR"/>
    <property type="match status" value="1"/>
</dbReference>
<dbReference type="InterPro" id="IPR011006">
    <property type="entry name" value="CheY-like_superfamily"/>
</dbReference>
<evidence type="ECO:0000259" key="1">
    <source>
        <dbReference type="PROSITE" id="PS50921"/>
    </source>
</evidence>
<dbReference type="Gene3D" id="1.10.10.10">
    <property type="entry name" value="Winged helix-like DNA-binding domain superfamily/Winged helix DNA-binding domain"/>
    <property type="match status" value="1"/>
</dbReference>
<dbReference type="Gene3D" id="3.40.50.2300">
    <property type="match status" value="1"/>
</dbReference>
<keyword evidence="3" id="KW-1185">Reference proteome</keyword>
<dbReference type="SUPFAM" id="SSF52172">
    <property type="entry name" value="CheY-like"/>
    <property type="match status" value="1"/>
</dbReference>
<proteinExistence type="predicted"/>